<feature type="non-terminal residue" evidence="2">
    <location>
        <position position="382"/>
    </location>
</feature>
<dbReference type="InterPro" id="IPR043502">
    <property type="entry name" value="DNA/RNA_pol_sf"/>
</dbReference>
<dbReference type="Gene3D" id="3.10.10.10">
    <property type="entry name" value="HIV Type 1 Reverse Transcriptase, subunit A, domain 1"/>
    <property type="match status" value="1"/>
</dbReference>
<dbReference type="Proteomes" id="UP000257109">
    <property type="component" value="Unassembled WGS sequence"/>
</dbReference>
<organism evidence="2 3">
    <name type="scientific">Mucuna pruriens</name>
    <name type="common">Velvet bean</name>
    <name type="synonym">Dolichos pruriens</name>
    <dbReference type="NCBI Taxonomy" id="157652"/>
    <lineage>
        <taxon>Eukaryota</taxon>
        <taxon>Viridiplantae</taxon>
        <taxon>Streptophyta</taxon>
        <taxon>Embryophyta</taxon>
        <taxon>Tracheophyta</taxon>
        <taxon>Spermatophyta</taxon>
        <taxon>Magnoliopsida</taxon>
        <taxon>eudicotyledons</taxon>
        <taxon>Gunneridae</taxon>
        <taxon>Pentapetalae</taxon>
        <taxon>rosids</taxon>
        <taxon>fabids</taxon>
        <taxon>Fabales</taxon>
        <taxon>Fabaceae</taxon>
        <taxon>Papilionoideae</taxon>
        <taxon>50 kb inversion clade</taxon>
        <taxon>NPAAA clade</taxon>
        <taxon>indigoferoid/millettioid clade</taxon>
        <taxon>Phaseoleae</taxon>
        <taxon>Mucuna</taxon>
    </lineage>
</organism>
<evidence type="ECO:0000313" key="3">
    <source>
        <dbReference type="Proteomes" id="UP000257109"/>
    </source>
</evidence>
<dbReference type="STRING" id="157652.A0A371FH02"/>
<name>A0A371FH02_MUCPR</name>
<dbReference type="InterPro" id="IPR000477">
    <property type="entry name" value="RT_dom"/>
</dbReference>
<reference evidence="2" key="1">
    <citation type="submission" date="2018-05" db="EMBL/GenBank/DDBJ databases">
        <title>Draft genome of Mucuna pruriens seed.</title>
        <authorList>
            <person name="Nnadi N.E."/>
            <person name="Vos R."/>
            <person name="Hasami M.H."/>
            <person name="Devisetty U.K."/>
            <person name="Aguiy J.C."/>
        </authorList>
    </citation>
    <scope>NUCLEOTIDE SEQUENCE [LARGE SCALE GENOMIC DNA]</scope>
    <source>
        <strain evidence="2">JCA_2017</strain>
    </source>
</reference>
<feature type="non-terminal residue" evidence="2">
    <location>
        <position position="1"/>
    </location>
</feature>
<feature type="domain" description="Reverse transcriptase" evidence="1">
    <location>
        <begin position="244"/>
        <end position="381"/>
    </location>
</feature>
<dbReference type="InterPro" id="IPR053134">
    <property type="entry name" value="RNA-dir_DNA_polymerase"/>
</dbReference>
<evidence type="ECO:0000259" key="1">
    <source>
        <dbReference type="Pfam" id="PF00078"/>
    </source>
</evidence>
<dbReference type="Pfam" id="PF00078">
    <property type="entry name" value="RVT_1"/>
    <property type="match status" value="1"/>
</dbReference>
<dbReference type="PANTHER" id="PTHR24559">
    <property type="entry name" value="TRANSPOSON TY3-I GAG-POL POLYPROTEIN"/>
    <property type="match status" value="1"/>
</dbReference>
<sequence>VKEVEKIFYDMECNDDKKTCDYLGNLEKGILGESNLIVADYAAKFEKLSKHYPYYQGEIGSTMKIIELGLHTTKGNNLEVRVGISFTQLCPLGMEVTIKECDHPSHCAIKCVKKKVTCFNYHWLSINHAIVNYLDKTIVFGTHIVGKDEIQNYQSSYENTQAYTMLSSLKVEKSVVISDVRVVRQFLEVFLEDVNNLPLDRDIEFFIDLVSSTGPMSIAPYRMSLIMCFLVGVPILLMQKKDEDYHQLNKVMIKNRYPPPRINDVMDQLVGTYMFSKIDLSLSYHQICVKCEDILKTTFRTYHDHYKYMVMPFALVHIHINVTNALDEFMDYMNRFHLYLDSLVVIFVDDIILYSKTREENIEHLRVVFQVFKDKQLYVKMS</sequence>
<protein>
    <recommendedName>
        <fullName evidence="1">Reverse transcriptase domain-containing protein</fullName>
    </recommendedName>
</protein>
<accession>A0A371FH02</accession>
<dbReference type="AlphaFoldDB" id="A0A371FH02"/>
<comment type="caution">
    <text evidence="2">The sequence shown here is derived from an EMBL/GenBank/DDBJ whole genome shotgun (WGS) entry which is preliminary data.</text>
</comment>
<dbReference type="CDD" id="cd01647">
    <property type="entry name" value="RT_LTR"/>
    <property type="match status" value="1"/>
</dbReference>
<gene>
    <name evidence="2" type="ORF">CR513_42275</name>
</gene>
<proteinExistence type="predicted"/>
<keyword evidence="3" id="KW-1185">Reference proteome</keyword>
<dbReference type="Gene3D" id="3.30.70.270">
    <property type="match status" value="1"/>
</dbReference>
<dbReference type="EMBL" id="QJKJ01009137">
    <property type="protein sequence ID" value="RDX77579.1"/>
    <property type="molecule type" value="Genomic_DNA"/>
</dbReference>
<evidence type="ECO:0000313" key="2">
    <source>
        <dbReference type="EMBL" id="RDX77579.1"/>
    </source>
</evidence>
<dbReference type="OrthoDB" id="1424108at2759"/>
<dbReference type="PANTHER" id="PTHR24559:SF447">
    <property type="entry name" value="RNA-DIRECTED DNA POLYMERASE HOMOLOG"/>
    <property type="match status" value="1"/>
</dbReference>
<dbReference type="SUPFAM" id="SSF56672">
    <property type="entry name" value="DNA/RNA polymerases"/>
    <property type="match status" value="1"/>
</dbReference>
<dbReference type="InterPro" id="IPR043128">
    <property type="entry name" value="Rev_trsase/Diguanyl_cyclase"/>
</dbReference>